<organism evidence="1 2">
    <name type="scientific">Argiope bruennichi</name>
    <name type="common">Wasp spider</name>
    <name type="synonym">Aranea bruennichi</name>
    <dbReference type="NCBI Taxonomy" id="94029"/>
    <lineage>
        <taxon>Eukaryota</taxon>
        <taxon>Metazoa</taxon>
        <taxon>Ecdysozoa</taxon>
        <taxon>Arthropoda</taxon>
        <taxon>Chelicerata</taxon>
        <taxon>Arachnida</taxon>
        <taxon>Araneae</taxon>
        <taxon>Araneomorphae</taxon>
        <taxon>Entelegynae</taxon>
        <taxon>Araneoidea</taxon>
        <taxon>Araneidae</taxon>
        <taxon>Argiope</taxon>
    </lineage>
</organism>
<reference evidence="1" key="1">
    <citation type="journal article" date="2020" name="bioRxiv">
        <title>Chromosome-level reference genome of the European wasp spider Argiope bruennichi: a resource for studies on range expansion and evolutionary adaptation.</title>
        <authorList>
            <person name="Sheffer M.M."/>
            <person name="Hoppe A."/>
            <person name="Krehenwinkel H."/>
            <person name="Uhl G."/>
            <person name="Kuss A.W."/>
            <person name="Jensen L."/>
            <person name="Jensen C."/>
            <person name="Gillespie R.G."/>
            <person name="Hoff K.J."/>
            <person name="Prost S."/>
        </authorList>
    </citation>
    <scope>NUCLEOTIDE SEQUENCE</scope>
</reference>
<reference evidence="1" key="2">
    <citation type="submission" date="2020-06" db="EMBL/GenBank/DDBJ databases">
        <authorList>
            <person name="Sheffer M."/>
        </authorList>
    </citation>
    <scope>NUCLEOTIDE SEQUENCE</scope>
</reference>
<dbReference type="AlphaFoldDB" id="A0A8T0F5Y5"/>
<evidence type="ECO:0000313" key="1">
    <source>
        <dbReference type="EMBL" id="KAF8785675.1"/>
    </source>
</evidence>
<gene>
    <name evidence="1" type="ORF">HNY73_011190</name>
</gene>
<proteinExistence type="predicted"/>
<dbReference type="Proteomes" id="UP000807504">
    <property type="component" value="Unassembled WGS sequence"/>
</dbReference>
<name>A0A8T0F5Y5_ARGBR</name>
<dbReference type="EMBL" id="JABXBU010000030">
    <property type="protein sequence ID" value="KAF8785675.1"/>
    <property type="molecule type" value="Genomic_DNA"/>
</dbReference>
<accession>A0A8T0F5Y5</accession>
<comment type="caution">
    <text evidence="1">The sequence shown here is derived from an EMBL/GenBank/DDBJ whole genome shotgun (WGS) entry which is preliminary data.</text>
</comment>
<keyword evidence="2" id="KW-1185">Reference proteome</keyword>
<sequence length="229" mass="25818">MPYKCSVPACRGNYEENTVAVFGYPIDEALREKRLPAIPRKMFTITKNSRGLPEIGLKVMGIVTDNNSINRAAATSLTNPPKLQIKYNHPVDNSHVCEDGHEKLPLLVLILSILRRRLTTFACPHVEEDLPYTFDDTLFALASHMPEAPSPFSYTLKWDVTPENLQYVLRNATLCDKHFSGSYFTSTLRRCVTIFVCPHVEEDLPYTIDGILSAQALHMPEAHSSFSYS</sequence>
<evidence type="ECO:0000313" key="2">
    <source>
        <dbReference type="Proteomes" id="UP000807504"/>
    </source>
</evidence>
<protein>
    <submittedName>
        <fullName evidence="1">Uncharacterized protein</fullName>
    </submittedName>
</protein>